<dbReference type="InterPro" id="IPR050620">
    <property type="entry name" value="Thioredoxin_H-type-like"/>
</dbReference>
<dbReference type="EMBL" id="JAKIJS010000001">
    <property type="protein sequence ID" value="MCF6138312.1"/>
    <property type="molecule type" value="Genomic_DNA"/>
</dbReference>
<name>A0ABS9GZZ1_9BACL</name>
<accession>A0ABS9GZZ1</accession>
<sequence>MKTITSTEEWNEAIQSENAIIMFSAVWCPDCVIVKPIMREIEDEFAAFDYYYVDRDAHIELCQELDIFGIPSFLAYRNGKEVGRYVDKERKSKEQIVNFLQSVR</sequence>
<keyword evidence="3" id="KW-1185">Reference proteome</keyword>
<evidence type="ECO:0000313" key="2">
    <source>
        <dbReference type="EMBL" id="MCF6138312.1"/>
    </source>
</evidence>
<dbReference type="InterPro" id="IPR036249">
    <property type="entry name" value="Thioredoxin-like_sf"/>
</dbReference>
<protein>
    <submittedName>
        <fullName evidence="2">Thioredoxin family protein</fullName>
    </submittedName>
</protein>
<gene>
    <name evidence="2" type="ORF">L2716_11295</name>
</gene>
<dbReference type="Pfam" id="PF00085">
    <property type="entry name" value="Thioredoxin"/>
    <property type="match status" value="1"/>
</dbReference>
<feature type="domain" description="Thioredoxin" evidence="1">
    <location>
        <begin position="1"/>
        <end position="104"/>
    </location>
</feature>
<reference evidence="2 3" key="1">
    <citation type="submission" date="2022-01" db="EMBL/GenBank/DDBJ databases">
        <title>Alkalihalobacillus sp. EGI L200015, a novel bacterium isolated from a salt lake sediment.</title>
        <authorList>
            <person name="Gao L."/>
            <person name="Fang B.-Z."/>
            <person name="Li W.-J."/>
        </authorList>
    </citation>
    <scope>NUCLEOTIDE SEQUENCE [LARGE SCALE GENOMIC DNA]</scope>
    <source>
        <strain evidence="2 3">KCTC 12718</strain>
    </source>
</reference>
<dbReference type="CDD" id="cd02947">
    <property type="entry name" value="TRX_family"/>
    <property type="match status" value="1"/>
</dbReference>
<dbReference type="InterPro" id="IPR013766">
    <property type="entry name" value="Thioredoxin_domain"/>
</dbReference>
<dbReference type="PANTHER" id="PTHR10438:SF468">
    <property type="entry name" value="THIOREDOXIN-1-RELATED"/>
    <property type="match status" value="1"/>
</dbReference>
<dbReference type="SUPFAM" id="SSF52833">
    <property type="entry name" value="Thioredoxin-like"/>
    <property type="match status" value="1"/>
</dbReference>
<dbReference type="Proteomes" id="UP001649381">
    <property type="component" value="Unassembled WGS sequence"/>
</dbReference>
<dbReference type="PANTHER" id="PTHR10438">
    <property type="entry name" value="THIOREDOXIN"/>
    <property type="match status" value="1"/>
</dbReference>
<organism evidence="2 3">
    <name type="scientific">Pseudalkalibacillus berkeleyi</name>
    <dbReference type="NCBI Taxonomy" id="1069813"/>
    <lineage>
        <taxon>Bacteria</taxon>
        <taxon>Bacillati</taxon>
        <taxon>Bacillota</taxon>
        <taxon>Bacilli</taxon>
        <taxon>Bacillales</taxon>
        <taxon>Fictibacillaceae</taxon>
        <taxon>Pseudalkalibacillus</taxon>
    </lineage>
</organism>
<dbReference type="PROSITE" id="PS51352">
    <property type="entry name" value="THIOREDOXIN_2"/>
    <property type="match status" value="1"/>
</dbReference>
<evidence type="ECO:0000259" key="1">
    <source>
        <dbReference type="PROSITE" id="PS51352"/>
    </source>
</evidence>
<evidence type="ECO:0000313" key="3">
    <source>
        <dbReference type="Proteomes" id="UP001649381"/>
    </source>
</evidence>
<dbReference type="RefSeq" id="WP_236334641.1">
    <property type="nucleotide sequence ID" value="NZ_JAKIJS010000001.1"/>
</dbReference>
<proteinExistence type="predicted"/>
<comment type="caution">
    <text evidence="2">The sequence shown here is derived from an EMBL/GenBank/DDBJ whole genome shotgun (WGS) entry which is preliminary data.</text>
</comment>
<dbReference type="Gene3D" id="3.40.30.10">
    <property type="entry name" value="Glutaredoxin"/>
    <property type="match status" value="1"/>
</dbReference>